<evidence type="ECO:0008006" key="2">
    <source>
        <dbReference type="Google" id="ProtNLM"/>
    </source>
</evidence>
<dbReference type="AlphaFoldDB" id="A0A6J4J919"/>
<evidence type="ECO:0000313" key="1">
    <source>
        <dbReference type="EMBL" id="CAA9274023.1"/>
    </source>
</evidence>
<organism evidence="1">
    <name type="scientific">uncultured Chloroflexota bacterium</name>
    <dbReference type="NCBI Taxonomy" id="166587"/>
    <lineage>
        <taxon>Bacteria</taxon>
        <taxon>Bacillati</taxon>
        <taxon>Chloroflexota</taxon>
        <taxon>environmental samples</taxon>
    </lineage>
</organism>
<sequence length="114" mass="12306">MHDAITAFETRGPACLVRGSSRPHTIHAALPAGRAEELRALLHQSPRAFGKPTSLWTLALAADVSAERGLTAGRVTGETIRATLARLGVKWRRAKDWITSPDPEYARKKAPATA</sequence>
<name>A0A6J4J919_9CHLR</name>
<reference evidence="1" key="1">
    <citation type="submission" date="2020-02" db="EMBL/GenBank/DDBJ databases">
        <authorList>
            <person name="Meier V. D."/>
        </authorList>
    </citation>
    <scope>NUCLEOTIDE SEQUENCE</scope>
    <source>
        <strain evidence="1">AVDCRST_MAG77</strain>
    </source>
</reference>
<protein>
    <recommendedName>
        <fullName evidence="2">Winged helix-turn helix domain-containing protein</fullName>
    </recommendedName>
</protein>
<dbReference type="EMBL" id="CADCTC010000183">
    <property type="protein sequence ID" value="CAA9274023.1"/>
    <property type="molecule type" value="Genomic_DNA"/>
</dbReference>
<proteinExistence type="predicted"/>
<accession>A0A6J4J919</accession>
<gene>
    <name evidence="1" type="ORF">AVDCRST_MAG77-3419</name>
</gene>